<organism evidence="1 2">
    <name type="scientific">[Clostridium] fimetarium</name>
    <dbReference type="NCBI Taxonomy" id="99656"/>
    <lineage>
        <taxon>Bacteria</taxon>
        <taxon>Bacillati</taxon>
        <taxon>Bacillota</taxon>
        <taxon>Clostridia</taxon>
        <taxon>Lachnospirales</taxon>
        <taxon>Lachnospiraceae</taxon>
    </lineage>
</organism>
<protein>
    <submittedName>
        <fullName evidence="1">Uncharacterized protein</fullName>
    </submittedName>
</protein>
<reference evidence="1 2" key="1">
    <citation type="submission" date="2016-10" db="EMBL/GenBank/DDBJ databases">
        <authorList>
            <person name="de Groot N.N."/>
        </authorList>
    </citation>
    <scope>NUCLEOTIDE SEQUENCE [LARGE SCALE GENOMIC DNA]</scope>
    <source>
        <strain evidence="1 2">DSM 9179</strain>
    </source>
</reference>
<dbReference type="EMBL" id="FOJI01000005">
    <property type="protein sequence ID" value="SEW13430.1"/>
    <property type="molecule type" value="Genomic_DNA"/>
</dbReference>
<sequence>MIIEKTVHSLKRYKWYMKKKFAKECCRINLLEVIYNRYYKYERFVPMAQTWDVSC</sequence>
<dbReference type="STRING" id="99656.SAMN05421659_10567"/>
<dbReference type="Proteomes" id="UP000199701">
    <property type="component" value="Unassembled WGS sequence"/>
</dbReference>
<gene>
    <name evidence="1" type="ORF">SAMN05421659_10567</name>
</gene>
<name>A0A1I0PG68_9FIRM</name>
<accession>A0A1I0PG68</accession>
<evidence type="ECO:0000313" key="2">
    <source>
        <dbReference type="Proteomes" id="UP000199701"/>
    </source>
</evidence>
<evidence type="ECO:0000313" key="1">
    <source>
        <dbReference type="EMBL" id="SEW13430.1"/>
    </source>
</evidence>
<proteinExistence type="predicted"/>
<dbReference type="RefSeq" id="WP_170841345.1">
    <property type="nucleotide sequence ID" value="NZ_FOJI01000005.1"/>
</dbReference>
<dbReference type="AlphaFoldDB" id="A0A1I0PG68"/>
<keyword evidence="2" id="KW-1185">Reference proteome</keyword>